<dbReference type="Proteomes" id="UP000012081">
    <property type="component" value="Unassembled WGS sequence"/>
</dbReference>
<feature type="domain" description="Class II Histidinyl-tRNA synthetase (HisRS)-like catalytic core" evidence="11">
    <location>
        <begin position="8"/>
        <end position="94"/>
    </location>
</feature>
<evidence type="ECO:0000256" key="7">
    <source>
        <dbReference type="ARBA" id="ARBA00022917"/>
    </source>
</evidence>
<dbReference type="PATRIC" id="fig|1300222.3.peg.3382"/>
<evidence type="ECO:0000259" key="10">
    <source>
        <dbReference type="Pfam" id="PF03129"/>
    </source>
</evidence>
<comment type="caution">
    <text evidence="12">The sequence shown here is derived from an EMBL/GenBank/DDBJ whole genome shotgun (WGS) entry which is preliminary data.</text>
</comment>
<dbReference type="GO" id="GO:0140096">
    <property type="term" value="F:catalytic activity, acting on a protein"/>
    <property type="evidence" value="ECO:0007669"/>
    <property type="project" value="UniProtKB-ARBA"/>
</dbReference>
<dbReference type="InterPro" id="IPR036621">
    <property type="entry name" value="Anticodon-bd_dom_sf"/>
</dbReference>
<dbReference type="EMBL" id="APBN01000006">
    <property type="protein sequence ID" value="EMT51893.1"/>
    <property type="molecule type" value="Genomic_DNA"/>
</dbReference>
<dbReference type="Pfam" id="PF03129">
    <property type="entry name" value="HGTP_anticodon"/>
    <property type="match status" value="1"/>
</dbReference>
<dbReference type="SUPFAM" id="SSF52954">
    <property type="entry name" value="Class II aaRS ABD-related"/>
    <property type="match status" value="1"/>
</dbReference>
<comment type="similarity">
    <text evidence="1">Belongs to the class-II aminoacyl-tRNA synthetase family.</text>
</comment>
<dbReference type="CDD" id="cd00859">
    <property type="entry name" value="HisRS_anticodon"/>
    <property type="match status" value="1"/>
</dbReference>
<keyword evidence="6" id="KW-0067">ATP-binding</keyword>
<protein>
    <recommendedName>
        <fullName evidence="2">histidine--tRNA ligase</fullName>
        <ecNumber evidence="2">6.1.1.21</ecNumber>
    </recommendedName>
</protein>
<dbReference type="InterPro" id="IPR041715">
    <property type="entry name" value="HisRS-like_core"/>
</dbReference>
<evidence type="ECO:0000313" key="12">
    <source>
        <dbReference type="EMBL" id="EMT51893.1"/>
    </source>
</evidence>
<dbReference type="GO" id="GO:0005524">
    <property type="term" value="F:ATP binding"/>
    <property type="evidence" value="ECO:0007669"/>
    <property type="project" value="UniProtKB-KW"/>
</dbReference>
<dbReference type="InterPro" id="IPR004154">
    <property type="entry name" value="Anticodon-bd"/>
</dbReference>
<evidence type="ECO:0000256" key="4">
    <source>
        <dbReference type="ARBA" id="ARBA00022598"/>
    </source>
</evidence>
<dbReference type="PANTHER" id="PTHR11476:SF7">
    <property type="entry name" value="HISTIDINE--TRNA LIGASE"/>
    <property type="match status" value="1"/>
</dbReference>
<proteinExistence type="inferred from homology"/>
<evidence type="ECO:0000256" key="9">
    <source>
        <dbReference type="ARBA" id="ARBA00047639"/>
    </source>
</evidence>
<evidence type="ECO:0000256" key="8">
    <source>
        <dbReference type="ARBA" id="ARBA00023146"/>
    </source>
</evidence>
<dbReference type="GO" id="GO:0016740">
    <property type="term" value="F:transferase activity"/>
    <property type="evidence" value="ECO:0007669"/>
    <property type="project" value="UniProtKB-ARBA"/>
</dbReference>
<name>M8DEJ0_9BACL</name>
<organism evidence="12 13">
    <name type="scientific">Brevibacillus borstelensis AK1</name>
    <dbReference type="NCBI Taxonomy" id="1300222"/>
    <lineage>
        <taxon>Bacteria</taxon>
        <taxon>Bacillati</taxon>
        <taxon>Bacillota</taxon>
        <taxon>Bacilli</taxon>
        <taxon>Bacillales</taxon>
        <taxon>Paenibacillaceae</taxon>
        <taxon>Brevibacillus</taxon>
    </lineage>
</organism>
<keyword evidence="7" id="KW-0648">Protein biosynthesis</keyword>
<dbReference type="PANTHER" id="PTHR11476">
    <property type="entry name" value="HISTIDYL-TRNA SYNTHETASE"/>
    <property type="match status" value="1"/>
</dbReference>
<evidence type="ECO:0000256" key="5">
    <source>
        <dbReference type="ARBA" id="ARBA00022741"/>
    </source>
</evidence>
<keyword evidence="3" id="KW-0963">Cytoplasm</keyword>
<evidence type="ECO:0000256" key="2">
    <source>
        <dbReference type="ARBA" id="ARBA00012815"/>
    </source>
</evidence>
<feature type="domain" description="Anticodon-binding" evidence="10">
    <location>
        <begin position="113"/>
        <end position="194"/>
    </location>
</feature>
<dbReference type="InterPro" id="IPR033656">
    <property type="entry name" value="HisRS_anticodon"/>
</dbReference>
<accession>M8DEJ0</accession>
<gene>
    <name evidence="12" type="ORF">I532_16161</name>
</gene>
<dbReference type="GO" id="GO:0006418">
    <property type="term" value="P:tRNA aminoacylation for protein translation"/>
    <property type="evidence" value="ECO:0007669"/>
    <property type="project" value="UniProtKB-ARBA"/>
</dbReference>
<evidence type="ECO:0000256" key="3">
    <source>
        <dbReference type="ARBA" id="ARBA00022490"/>
    </source>
</evidence>
<dbReference type="InterPro" id="IPR045864">
    <property type="entry name" value="aa-tRNA-synth_II/BPL/LPL"/>
</dbReference>
<dbReference type="STRING" id="1300222.I532_16161"/>
<keyword evidence="13" id="KW-1185">Reference proteome</keyword>
<evidence type="ECO:0000256" key="1">
    <source>
        <dbReference type="ARBA" id="ARBA00008226"/>
    </source>
</evidence>
<dbReference type="Gene3D" id="3.40.50.800">
    <property type="entry name" value="Anticodon-binding domain"/>
    <property type="match status" value="1"/>
</dbReference>
<dbReference type="EC" id="6.1.1.21" evidence="2"/>
<keyword evidence="5" id="KW-0547">Nucleotide-binding</keyword>
<dbReference type="Pfam" id="PF13393">
    <property type="entry name" value="tRNA-synt_His"/>
    <property type="match status" value="1"/>
</dbReference>
<dbReference type="AlphaFoldDB" id="M8DEJ0"/>
<reference evidence="12 13" key="1">
    <citation type="submission" date="2013-03" db="EMBL/GenBank/DDBJ databases">
        <title>Assembly of a new bacterial strain Brevibacillus borstelensis AK1.</title>
        <authorList>
            <person name="Rajan I."/>
            <person name="PoliReddy D."/>
            <person name="Sugumar T."/>
            <person name="Rathinam K."/>
            <person name="Alqarawi S."/>
            <person name="Khalil A.B."/>
            <person name="Sivakumar N."/>
        </authorList>
    </citation>
    <scope>NUCLEOTIDE SEQUENCE [LARGE SCALE GENOMIC DNA]</scope>
    <source>
        <strain evidence="12 13">AK1</strain>
    </source>
</reference>
<keyword evidence="8" id="KW-0030">Aminoacyl-tRNA synthetase</keyword>
<keyword evidence="4 12" id="KW-0436">Ligase</keyword>
<evidence type="ECO:0000256" key="6">
    <source>
        <dbReference type="ARBA" id="ARBA00022840"/>
    </source>
</evidence>
<dbReference type="GO" id="GO:0004821">
    <property type="term" value="F:histidine-tRNA ligase activity"/>
    <property type="evidence" value="ECO:0007669"/>
    <property type="project" value="UniProtKB-EC"/>
</dbReference>
<dbReference type="Gene3D" id="3.30.930.10">
    <property type="entry name" value="Bira Bifunctional Protein, Domain 2"/>
    <property type="match status" value="1"/>
</dbReference>
<evidence type="ECO:0000313" key="13">
    <source>
        <dbReference type="Proteomes" id="UP000012081"/>
    </source>
</evidence>
<dbReference type="SUPFAM" id="SSF55681">
    <property type="entry name" value="Class II aaRS and biotin synthetases"/>
    <property type="match status" value="1"/>
</dbReference>
<comment type="catalytic activity">
    <reaction evidence="9">
        <text>tRNA(His) + L-histidine + ATP = L-histidyl-tRNA(His) + AMP + diphosphate + H(+)</text>
        <dbReference type="Rhea" id="RHEA:17313"/>
        <dbReference type="Rhea" id="RHEA-COMP:9665"/>
        <dbReference type="Rhea" id="RHEA-COMP:9689"/>
        <dbReference type="ChEBI" id="CHEBI:15378"/>
        <dbReference type="ChEBI" id="CHEBI:30616"/>
        <dbReference type="ChEBI" id="CHEBI:33019"/>
        <dbReference type="ChEBI" id="CHEBI:57595"/>
        <dbReference type="ChEBI" id="CHEBI:78442"/>
        <dbReference type="ChEBI" id="CHEBI:78527"/>
        <dbReference type="ChEBI" id="CHEBI:456215"/>
        <dbReference type="EC" id="6.1.1.21"/>
    </reaction>
</comment>
<sequence length="207" mass="22762">MANRYDEQLVQEGAAELQELFALLQGAGVAGEVRFTPFLARGLSIYTGTVYEIFLKDGRITSSIGSGGRYDKIIGQFLGDGREYPAVGISYGLDVILTALTMGDSPFEARSADVFVIPLGTEAEALGLANLIRKSTSLRVEVELMGRRLKKALDYANKERIPYVLIFGENERAAGTVVVKNMISGEERTIRIKDEKDWPSIFTQMQA</sequence>
<evidence type="ECO:0000259" key="11">
    <source>
        <dbReference type="Pfam" id="PF13393"/>
    </source>
</evidence>